<dbReference type="EMBL" id="MK697699">
    <property type="protein sequence ID" value="QHR90219.1"/>
    <property type="molecule type" value="Genomic_DNA"/>
</dbReference>
<evidence type="ECO:0000313" key="2">
    <source>
        <dbReference type="EMBL" id="QHR90219.1"/>
    </source>
</evidence>
<keyword evidence="2" id="KW-0496">Mitochondrion</keyword>
<name>A0A6B9XRG1_PICSI</name>
<keyword evidence="1" id="KW-0472">Membrane</keyword>
<accession>A0A6B9XRG1</accession>
<reference evidence="2" key="1">
    <citation type="submission" date="2019-03" db="EMBL/GenBank/DDBJ databases">
        <title>Largest Complete Mitochondrial Genome of a Gymnosperm, Sitka Spruce (Picea sitchensis), Indicates Complex Physical Structure.</title>
        <authorList>
            <person name="Jackman S.D."/>
            <person name="Coombe L."/>
            <person name="Warren R."/>
            <person name="Kirk H."/>
            <person name="Trinh E."/>
            <person name="McLeod T."/>
            <person name="Pleasance S."/>
            <person name="Pandoh P."/>
            <person name="Zhao Y."/>
            <person name="Coope R."/>
            <person name="Bousquet J."/>
            <person name="Bohlmann J.C."/>
            <person name="Jones S.J.M."/>
            <person name="Birol I."/>
        </authorList>
    </citation>
    <scope>NUCLEOTIDE SEQUENCE</scope>
    <source>
        <strain evidence="2">Q903</strain>
    </source>
</reference>
<keyword evidence="1" id="KW-1133">Transmembrane helix</keyword>
<sequence length="61" mass="6897">MNGLGMGWDEMSLDTPPIGRCHGLTIGATGCYLFYTGNVLIQRRNRLKTKRNVACMHFSHR</sequence>
<dbReference type="AlphaFoldDB" id="A0A6B9XRG1"/>
<evidence type="ECO:0000256" key="1">
    <source>
        <dbReference type="SAM" id="Phobius"/>
    </source>
</evidence>
<proteinExistence type="predicted"/>
<protein>
    <submittedName>
        <fullName evidence="2">Uncharacterized protein</fullName>
    </submittedName>
</protein>
<organism evidence="2">
    <name type="scientific">Picea sitchensis</name>
    <name type="common">Sitka spruce</name>
    <name type="synonym">Pinus sitchensis</name>
    <dbReference type="NCBI Taxonomy" id="3332"/>
    <lineage>
        <taxon>Eukaryota</taxon>
        <taxon>Viridiplantae</taxon>
        <taxon>Streptophyta</taxon>
        <taxon>Embryophyta</taxon>
        <taxon>Tracheophyta</taxon>
        <taxon>Spermatophyta</taxon>
        <taxon>Pinopsida</taxon>
        <taxon>Pinidae</taxon>
        <taxon>Conifers I</taxon>
        <taxon>Pinales</taxon>
        <taxon>Pinaceae</taxon>
        <taxon>Picea</taxon>
    </lineage>
</organism>
<gene>
    <name evidence="2" type="primary">orf04265</name>
    <name evidence="2" type="ORF">Q903MT_gene4242</name>
</gene>
<keyword evidence="1" id="KW-0812">Transmembrane</keyword>
<feature type="transmembrane region" description="Helical" evidence="1">
    <location>
        <begin position="22"/>
        <end position="41"/>
    </location>
</feature>
<geneLocation type="mitochondrion" evidence="2"/>